<proteinExistence type="predicted"/>
<reference evidence="1" key="2">
    <citation type="journal article" date="2022" name="New Phytol.">
        <title>Evolutionary transition to the ectomycorrhizal habit in the genomes of a hyperdiverse lineage of mushroom-forming fungi.</title>
        <authorList>
            <person name="Looney B."/>
            <person name="Miyauchi S."/>
            <person name="Morin E."/>
            <person name="Drula E."/>
            <person name="Courty P.E."/>
            <person name="Kohler A."/>
            <person name="Kuo A."/>
            <person name="LaButti K."/>
            <person name="Pangilinan J."/>
            <person name="Lipzen A."/>
            <person name="Riley R."/>
            <person name="Andreopoulos W."/>
            <person name="He G."/>
            <person name="Johnson J."/>
            <person name="Nolan M."/>
            <person name="Tritt A."/>
            <person name="Barry K.W."/>
            <person name="Grigoriev I.V."/>
            <person name="Nagy L.G."/>
            <person name="Hibbett D."/>
            <person name="Henrissat B."/>
            <person name="Matheny P.B."/>
            <person name="Labbe J."/>
            <person name="Martin F.M."/>
        </authorList>
    </citation>
    <scope>NUCLEOTIDE SEQUENCE</scope>
    <source>
        <strain evidence="1">EC-137</strain>
    </source>
</reference>
<sequence>MIASELKADEAVLASLGYKQEFKRDFRAIEIFGLSFSVIGLVPSIASVLVYAVPYGGPFAMVWGWAITSVFLVFVALAIAELGSSMPTSGGVYYWTYHLSSPRYRTVLAWLVGYVNTLSYIAGIAGVDWSCAVEIMAAVSIGSNQTFSATTAQTYGLFIAIVVLHCTLVSMSTKFLARLQSFGVFLNIALVLIFIIGIPIATPVEFKNPASYAFGHFETFFDWPNGFALILSFLAPLWTVSGFDATVHVSEEARNAKTAVPWGILCSIITGCVLGWIVNVVLALNMGTDLAGILSSPIEQPMATILLNSFGKSGTLVIWSFLILGQSGKVIISSRQNFAFSRDGAFPFSTNLYRLNKSMTSPVYSVWVAGFMGALLGLLVFAGRTASTALFSLAVIGQYTSISIPIAARFFGGQNFKPGPFTLGRLSLPVAAVAIAWMIFMLIVLLFPASSTVSGAGDMNYSVVVYGGIVSLALAYFYFPKYGGAHWFRGPVTTVMIDSGNYGKEHELGISTPTGSAGVPGEIESLQEDQLLI</sequence>
<dbReference type="Proteomes" id="UP000814128">
    <property type="component" value="Unassembled WGS sequence"/>
</dbReference>
<organism evidence="1 2">
    <name type="scientific">Vararia minispora EC-137</name>
    <dbReference type="NCBI Taxonomy" id="1314806"/>
    <lineage>
        <taxon>Eukaryota</taxon>
        <taxon>Fungi</taxon>
        <taxon>Dikarya</taxon>
        <taxon>Basidiomycota</taxon>
        <taxon>Agaricomycotina</taxon>
        <taxon>Agaricomycetes</taxon>
        <taxon>Russulales</taxon>
        <taxon>Lachnocladiaceae</taxon>
        <taxon>Vararia</taxon>
    </lineage>
</organism>
<reference evidence="1" key="1">
    <citation type="submission" date="2021-02" db="EMBL/GenBank/DDBJ databases">
        <authorList>
            <consortium name="DOE Joint Genome Institute"/>
            <person name="Ahrendt S."/>
            <person name="Looney B.P."/>
            <person name="Miyauchi S."/>
            <person name="Morin E."/>
            <person name="Drula E."/>
            <person name="Courty P.E."/>
            <person name="Chicoki N."/>
            <person name="Fauchery L."/>
            <person name="Kohler A."/>
            <person name="Kuo A."/>
            <person name="Labutti K."/>
            <person name="Pangilinan J."/>
            <person name="Lipzen A."/>
            <person name="Riley R."/>
            <person name="Andreopoulos W."/>
            <person name="He G."/>
            <person name="Johnson J."/>
            <person name="Barry K.W."/>
            <person name="Grigoriev I.V."/>
            <person name="Nagy L."/>
            <person name="Hibbett D."/>
            <person name="Henrissat B."/>
            <person name="Matheny P.B."/>
            <person name="Labbe J."/>
            <person name="Martin F."/>
        </authorList>
    </citation>
    <scope>NUCLEOTIDE SEQUENCE</scope>
    <source>
        <strain evidence="1">EC-137</strain>
    </source>
</reference>
<evidence type="ECO:0000313" key="1">
    <source>
        <dbReference type="EMBL" id="KAI0034224.1"/>
    </source>
</evidence>
<evidence type="ECO:0000313" key="2">
    <source>
        <dbReference type="Proteomes" id="UP000814128"/>
    </source>
</evidence>
<gene>
    <name evidence="1" type="ORF">K488DRAFT_45962</name>
</gene>
<comment type="caution">
    <text evidence="1">The sequence shown here is derived from an EMBL/GenBank/DDBJ whole genome shotgun (WGS) entry which is preliminary data.</text>
</comment>
<protein>
    <submittedName>
        <fullName evidence="1">APC amino acid permease</fullName>
    </submittedName>
</protein>
<name>A0ACB8QQS4_9AGAM</name>
<keyword evidence="2" id="KW-1185">Reference proteome</keyword>
<dbReference type="EMBL" id="MU273504">
    <property type="protein sequence ID" value="KAI0034224.1"/>
    <property type="molecule type" value="Genomic_DNA"/>
</dbReference>
<accession>A0ACB8QQS4</accession>